<gene>
    <name evidence="2" type="ORF">BECKDK2373C_GA0170839_101260</name>
</gene>
<reference evidence="2" key="1">
    <citation type="submission" date="2019-02" db="EMBL/GenBank/DDBJ databases">
        <authorList>
            <person name="Gruber-Vodicka R. H."/>
            <person name="Seah K. B. B."/>
        </authorList>
    </citation>
    <scope>NUCLEOTIDE SEQUENCE</scope>
    <source>
        <strain evidence="2">BECK_DK161</strain>
    </source>
</reference>
<organism evidence="2">
    <name type="scientific">Candidatus Kentrum sp. DK</name>
    <dbReference type="NCBI Taxonomy" id="2126562"/>
    <lineage>
        <taxon>Bacteria</taxon>
        <taxon>Pseudomonadati</taxon>
        <taxon>Pseudomonadota</taxon>
        <taxon>Gammaproteobacteria</taxon>
        <taxon>Candidatus Kentrum</taxon>
    </lineage>
</organism>
<proteinExistence type="predicted"/>
<sequence>MAFNYHHFPEWLEGSTIFRKLFLYRKMYLTKTTSHHFGRNRSDPLHQIGDSQGEVKFTATENQLVT</sequence>
<dbReference type="AlphaFoldDB" id="A0A450S247"/>
<protein>
    <submittedName>
        <fullName evidence="2">Uncharacterized protein</fullName>
    </submittedName>
</protein>
<evidence type="ECO:0000256" key="1">
    <source>
        <dbReference type="SAM" id="MobiDB-lite"/>
    </source>
</evidence>
<feature type="region of interest" description="Disordered" evidence="1">
    <location>
        <begin position="35"/>
        <end position="54"/>
    </location>
</feature>
<accession>A0A450S247</accession>
<evidence type="ECO:0000313" key="2">
    <source>
        <dbReference type="EMBL" id="VFJ45737.1"/>
    </source>
</evidence>
<name>A0A450S247_9GAMM</name>
<dbReference type="EMBL" id="CAADEY010000012">
    <property type="protein sequence ID" value="VFJ45737.1"/>
    <property type="molecule type" value="Genomic_DNA"/>
</dbReference>